<keyword evidence="7 8" id="KW-0539">Nucleus</keyword>
<evidence type="ECO:0000259" key="12">
    <source>
        <dbReference type="PROSITE" id="PS50868"/>
    </source>
</evidence>
<evidence type="ECO:0000256" key="6">
    <source>
        <dbReference type="ARBA" id="ARBA00022853"/>
    </source>
</evidence>
<evidence type="ECO:0000256" key="1">
    <source>
        <dbReference type="ARBA" id="ARBA00004286"/>
    </source>
</evidence>
<evidence type="ECO:0000259" key="11">
    <source>
        <dbReference type="PROSITE" id="PS50867"/>
    </source>
</evidence>
<dbReference type="Gene3D" id="2.170.270.10">
    <property type="entry name" value="SET domain"/>
    <property type="match status" value="1"/>
</dbReference>
<dbReference type="EMBL" id="GDJX01012265">
    <property type="protein sequence ID" value="JAT55671.1"/>
    <property type="molecule type" value="Transcribed_RNA"/>
</dbReference>
<feature type="region of interest" description="Disordered" evidence="9">
    <location>
        <begin position="418"/>
        <end position="446"/>
    </location>
</feature>
<dbReference type="PANTHER" id="PTHR45660:SF46">
    <property type="entry name" value="HISTONE-LYSINE N-METHYLTRANSFERASE, H3 LYSINE-9 SPECIFIC SUVH6"/>
    <property type="match status" value="1"/>
</dbReference>
<dbReference type="SMART" id="SM00466">
    <property type="entry name" value="SRA"/>
    <property type="match status" value="1"/>
</dbReference>
<evidence type="ECO:0000256" key="4">
    <source>
        <dbReference type="ARBA" id="ARBA00022679"/>
    </source>
</evidence>
<keyword evidence="6" id="KW-0156">Chromatin regulator</keyword>
<dbReference type="InterPro" id="IPR015947">
    <property type="entry name" value="PUA-like_sf"/>
</dbReference>
<dbReference type="InterPro" id="IPR003616">
    <property type="entry name" value="Post-SET_dom"/>
</dbReference>
<dbReference type="SMART" id="SM00468">
    <property type="entry name" value="PreSET"/>
    <property type="match status" value="1"/>
</dbReference>
<dbReference type="Pfam" id="PF05033">
    <property type="entry name" value="Pre-SET"/>
    <property type="match status" value="1"/>
</dbReference>
<feature type="region of interest" description="Disordered" evidence="9">
    <location>
        <begin position="517"/>
        <end position="591"/>
    </location>
</feature>
<evidence type="ECO:0000313" key="15">
    <source>
        <dbReference type="EMBL" id="JAT55671.1"/>
    </source>
</evidence>
<dbReference type="SMART" id="SM00317">
    <property type="entry name" value="SET"/>
    <property type="match status" value="1"/>
</dbReference>
<dbReference type="Pfam" id="PF02182">
    <property type="entry name" value="SAD_SRA"/>
    <property type="match status" value="1"/>
</dbReference>
<evidence type="ECO:0000256" key="2">
    <source>
        <dbReference type="ARBA" id="ARBA00022454"/>
    </source>
</evidence>
<gene>
    <name evidence="15" type="primary">SUVH6_2</name>
    <name evidence="14" type="synonym">SUVH6_11</name>
    <name evidence="15" type="ORF">g.79458</name>
    <name evidence="14" type="ORF">g.79472</name>
</gene>
<dbReference type="PANTHER" id="PTHR45660">
    <property type="entry name" value="HISTONE-LYSINE N-METHYLTRANSFERASE SETMAR"/>
    <property type="match status" value="1"/>
</dbReference>
<feature type="region of interest" description="Disordered" evidence="9">
    <location>
        <begin position="131"/>
        <end position="156"/>
    </location>
</feature>
<dbReference type="AlphaFoldDB" id="A0A1D1YM15"/>
<dbReference type="InterPro" id="IPR003105">
    <property type="entry name" value="SRA_YDG"/>
</dbReference>
<dbReference type="InterPro" id="IPR025794">
    <property type="entry name" value="H3-K9-MeTrfase_plant"/>
</dbReference>
<evidence type="ECO:0000259" key="13">
    <source>
        <dbReference type="PROSITE" id="PS51015"/>
    </source>
</evidence>
<keyword evidence="5" id="KW-0949">S-adenosyl-L-methionine</keyword>
<accession>A0A1D1YM15</accession>
<feature type="domain" description="SET" evidence="10">
    <location>
        <begin position="978"/>
        <end position="1121"/>
    </location>
</feature>
<dbReference type="GO" id="GO:0008270">
    <property type="term" value="F:zinc ion binding"/>
    <property type="evidence" value="ECO:0007669"/>
    <property type="project" value="InterPro"/>
</dbReference>
<dbReference type="PROSITE" id="PS50280">
    <property type="entry name" value="SET"/>
    <property type="match status" value="1"/>
</dbReference>
<evidence type="ECO:0000256" key="5">
    <source>
        <dbReference type="ARBA" id="ARBA00022691"/>
    </source>
</evidence>
<dbReference type="PROSITE" id="PS51575">
    <property type="entry name" value="SAM_MT43_SUVAR39_2"/>
    <property type="match status" value="1"/>
</dbReference>
<name>A0A1D1YM15_9ARAE</name>
<dbReference type="GO" id="GO:0042054">
    <property type="term" value="F:histone methyltransferase activity"/>
    <property type="evidence" value="ECO:0007669"/>
    <property type="project" value="InterPro"/>
</dbReference>
<keyword evidence="4 15" id="KW-0808">Transferase</keyword>
<keyword evidence="3 15" id="KW-0489">Methyltransferase</keyword>
<feature type="domain" description="Post-SET" evidence="12">
    <location>
        <begin position="1135"/>
        <end position="1151"/>
    </location>
</feature>
<dbReference type="EMBL" id="GDJX01019045">
    <property type="protein sequence ID" value="JAT48891.1"/>
    <property type="molecule type" value="Transcribed_RNA"/>
</dbReference>
<feature type="region of interest" description="Disordered" evidence="9">
    <location>
        <begin position="299"/>
        <end position="320"/>
    </location>
</feature>
<dbReference type="PROSITE" id="PS51015">
    <property type="entry name" value="YDG"/>
    <property type="match status" value="1"/>
</dbReference>
<keyword evidence="2" id="KW-0158">Chromosome</keyword>
<dbReference type="GO" id="GO:0005634">
    <property type="term" value="C:nucleus"/>
    <property type="evidence" value="ECO:0007669"/>
    <property type="project" value="UniProtKB-SubCell"/>
</dbReference>
<dbReference type="Pfam" id="PF00856">
    <property type="entry name" value="SET"/>
    <property type="match status" value="1"/>
</dbReference>
<dbReference type="SUPFAM" id="SSF88697">
    <property type="entry name" value="PUA domain-like"/>
    <property type="match status" value="1"/>
</dbReference>
<sequence length="1151" mass="126913">MLDVVREVMAHKHKRRHVSAIRHFPQGCGRSAPPIDENLLREDANCNSSRHAPPSTGPEPGKSSSPETPVANGTIEPEVMKMSKQEPEEPDKIDTPEVNHRVEMSDSQRSMINGKTALLPVEISKPEPDELIGPSGFSQPEKAGKSSKGANHVEATDLSQTAVKSCAVKEEPKEVSDTGSIVMVENLDPSKESVILSNFLKNGGFDAAVSKLYGPSKRRVVSVIRHFPLGCGRNATSMTREECPRASVALHGKSGTSEEPTGKQRLAVVRADEHKGLKKLEELGDGLDMHAQESVVEYVGRESREEPASRTAPDQSVMEECMGKKSPAQEVGKNMQEGAQENCKNAGANPGFLDISNETIAEEEDKDTSVAPMGLESSSEGVQKIYRHNIVKCVTEVELDQVSRKEHSVKKALPRVDDKRVVKKSQSGKAQQHETPHLNAKTQPQLGKEVVKEATAPMAKFSEVKKSKDIKSHIWKQLEAEEEGNTESQGEELTSLDVHAGMMIVQVLLAAPNCPWRHGKHTDKMRRNASSSGNKAKKEVRTPKRKSLSLETSSVPGNKAKKEVRAPKRKRLSFESSLHQPLEKSEGGEDVLLEDGEDERALIPYHETEELSLSVPPFGPSDLGHDVGCNEEAAIRIRVRKALRLFQVVCRKLLQGEESRSKNRGQRIRVDLMAANILKEKNEFVNAGNPIIGSVPGVEVGDEFHYRAELCVVGLHRLFQGGIDFTTIDGTTLAICIVASVGHTDEMDSSDVLIYSGSGGSAAVGDQAPSDQKLQLGNLGLKNCIDAKTPVRVIRGIKELRCNDSQDGRSKPFSTFTYDGLYLVEEYWPEEGPQGFSIYKFKLRRIPGQPEIALKEIKKSKKSALREGLCIADISEGKEKIPISVVNTIDDERPTHFEYVIKMIYRSSYAQTPPNGCDCTKRCADSESCACAVKNGGEIPFNFNGAIVQAKPLVYECGPSCKCPPSCHNRVSQRGIKIRLEIFKTQSMGWGVRSLTSIPSGTFICEYIGELIPDKEAEQRSNDEYLFDIGHNYDDHDLWEGLPTLIPDLQSNSHGEVVEEAGFTIDAAKYGNVGRFINHSCSPNLYAQNVLYDHDDKRMPHIMLFAAENIPPLQELTYHYNYTIGQVRDSEGNMKTKDCHCGSLECTGRLY</sequence>
<evidence type="ECO:0000256" key="9">
    <source>
        <dbReference type="SAM" id="MobiDB-lite"/>
    </source>
</evidence>
<feature type="compositionally biased region" description="Basic and acidic residues" evidence="9">
    <location>
        <begin position="78"/>
        <end position="98"/>
    </location>
</feature>
<evidence type="ECO:0000313" key="14">
    <source>
        <dbReference type="EMBL" id="JAT48891.1"/>
    </source>
</evidence>
<dbReference type="PROSITE" id="PS50867">
    <property type="entry name" value="PRE_SET"/>
    <property type="match status" value="1"/>
</dbReference>
<dbReference type="Gene3D" id="2.30.280.10">
    <property type="entry name" value="SRA-YDG"/>
    <property type="match status" value="1"/>
</dbReference>
<dbReference type="GO" id="GO:0003690">
    <property type="term" value="F:double-stranded DNA binding"/>
    <property type="evidence" value="ECO:0007669"/>
    <property type="project" value="TreeGrafter"/>
</dbReference>
<dbReference type="InterPro" id="IPR036987">
    <property type="entry name" value="SRA-YDG_sf"/>
</dbReference>
<organism evidence="15">
    <name type="scientific">Anthurium amnicola</name>
    <dbReference type="NCBI Taxonomy" id="1678845"/>
    <lineage>
        <taxon>Eukaryota</taxon>
        <taxon>Viridiplantae</taxon>
        <taxon>Streptophyta</taxon>
        <taxon>Embryophyta</taxon>
        <taxon>Tracheophyta</taxon>
        <taxon>Spermatophyta</taxon>
        <taxon>Magnoliopsida</taxon>
        <taxon>Liliopsida</taxon>
        <taxon>Araceae</taxon>
        <taxon>Pothoideae</taxon>
        <taxon>Potheae</taxon>
        <taxon>Anthurium</taxon>
    </lineage>
</organism>
<evidence type="ECO:0000256" key="8">
    <source>
        <dbReference type="PROSITE-ProRule" id="PRU00358"/>
    </source>
</evidence>
<dbReference type="PROSITE" id="PS50868">
    <property type="entry name" value="POST_SET"/>
    <property type="match status" value="1"/>
</dbReference>
<evidence type="ECO:0000256" key="7">
    <source>
        <dbReference type="ARBA" id="ARBA00023242"/>
    </source>
</evidence>
<comment type="subcellular location">
    <subcellularLocation>
        <location evidence="1">Chromosome</location>
    </subcellularLocation>
    <subcellularLocation>
        <location evidence="8">Nucleus</location>
    </subcellularLocation>
</comment>
<dbReference type="SUPFAM" id="SSF82199">
    <property type="entry name" value="SET domain"/>
    <property type="match status" value="1"/>
</dbReference>
<dbReference type="InterPro" id="IPR007728">
    <property type="entry name" value="Pre-SET_dom"/>
</dbReference>
<feature type="domain" description="YDG" evidence="13">
    <location>
        <begin position="693"/>
        <end position="845"/>
    </location>
</feature>
<protein>
    <submittedName>
        <fullName evidence="15">Histone-lysine N-methyltransferase, H3 lysine-9 specific SUVH6</fullName>
    </submittedName>
</protein>
<reference evidence="15" key="1">
    <citation type="submission" date="2015-07" db="EMBL/GenBank/DDBJ databases">
        <title>Transcriptome Assembly of Anthurium amnicola.</title>
        <authorList>
            <person name="Suzuki J."/>
        </authorList>
    </citation>
    <scope>NUCLEOTIDE SEQUENCE</scope>
</reference>
<feature type="compositionally biased region" description="Basic and acidic residues" evidence="9">
    <location>
        <begin position="299"/>
        <end position="308"/>
    </location>
</feature>
<proteinExistence type="predicted"/>
<feature type="domain" description="Pre-SET" evidence="11">
    <location>
        <begin position="915"/>
        <end position="975"/>
    </location>
</feature>
<evidence type="ECO:0000256" key="3">
    <source>
        <dbReference type="ARBA" id="ARBA00022603"/>
    </source>
</evidence>
<dbReference type="InterPro" id="IPR001214">
    <property type="entry name" value="SET_dom"/>
</dbReference>
<evidence type="ECO:0000259" key="10">
    <source>
        <dbReference type="PROSITE" id="PS50280"/>
    </source>
</evidence>
<dbReference type="GO" id="GO:0032259">
    <property type="term" value="P:methylation"/>
    <property type="evidence" value="ECO:0007669"/>
    <property type="project" value="UniProtKB-KW"/>
</dbReference>
<dbReference type="GO" id="GO:0005694">
    <property type="term" value="C:chromosome"/>
    <property type="evidence" value="ECO:0007669"/>
    <property type="project" value="UniProtKB-SubCell"/>
</dbReference>
<feature type="region of interest" description="Disordered" evidence="9">
    <location>
        <begin position="45"/>
        <end position="98"/>
    </location>
</feature>
<dbReference type="InterPro" id="IPR046341">
    <property type="entry name" value="SET_dom_sf"/>
</dbReference>
<dbReference type="InterPro" id="IPR051357">
    <property type="entry name" value="H3K9_HMTase_SUVAR3-9"/>
</dbReference>